<dbReference type="AlphaFoldDB" id="A0A1Y0I950"/>
<dbReference type="Proteomes" id="UP000196027">
    <property type="component" value="Chromosome"/>
</dbReference>
<feature type="region of interest" description="Disordered" evidence="1">
    <location>
        <begin position="16"/>
        <end position="36"/>
    </location>
</feature>
<dbReference type="RefSeq" id="WP_232465108.1">
    <property type="nucleotide sequence ID" value="NZ_CP021425.1"/>
</dbReference>
<evidence type="ECO:0000313" key="2">
    <source>
        <dbReference type="EMBL" id="ARU56991.1"/>
    </source>
</evidence>
<keyword evidence="3" id="KW-1185">Reference proteome</keyword>
<evidence type="ECO:0000256" key="1">
    <source>
        <dbReference type="SAM" id="MobiDB-lite"/>
    </source>
</evidence>
<gene>
    <name evidence="2" type="ORF">OLMES_2947</name>
</gene>
<dbReference type="KEGG" id="ome:OLMES_2947"/>
<accession>A0A1Y0I950</accession>
<sequence>MVVWFGLLASPLTVADSTGDGKQASESWGDSSWESDWEESPRSAFRVSGFVEGLAGTRTRDNPVIASDATVMEARVRLESADYLEQVFLSGKVDGYYDDVLNQWQGDIRELLIALPVGTSVDLRVGRQVLTWGSGDLLFLNDLFAKDWQSFFAGRELEYLKAPANAVKVSYFNPLVNFDFIWTPQFTEDAVLTGERFSYFSPFNGQVVAAPPKLVSVKPDHDIENGEFTFRLYKQSGGLEGAVYGYRGFFKQPNAVEQATGLPTFARLNALGFSVQGALASGIANLEGVWYDSEDDRKGGNPLIPNSQARLLVGYQRELVTHLSGALQAYLEWTQHHDRLISNSLTPEYEADEARVVMTARLTHRALRDNLTTSCFLFWSPTEKDYFVLPSITYRIDDALSYEVGARIFGGEDLHTFFGQHENNSNVYARLRYRF</sequence>
<evidence type="ECO:0000313" key="3">
    <source>
        <dbReference type="Proteomes" id="UP000196027"/>
    </source>
</evidence>
<reference evidence="2 3" key="1">
    <citation type="submission" date="2017-05" db="EMBL/GenBank/DDBJ databases">
        <title>Genomic insights into alkan degradation activity of Oleiphilus messinensis.</title>
        <authorList>
            <person name="Kozyavkin S.A."/>
            <person name="Slesarev A.I."/>
            <person name="Golyshin P.N."/>
            <person name="Korzhenkov A."/>
            <person name="Golyshina O.N."/>
            <person name="Toshchakov S.V."/>
        </authorList>
    </citation>
    <scope>NUCLEOTIDE SEQUENCE [LARGE SCALE GENOMIC DNA]</scope>
    <source>
        <strain evidence="2 3">ME102</strain>
    </source>
</reference>
<name>A0A1Y0I950_9GAMM</name>
<proteinExistence type="predicted"/>
<organism evidence="2 3">
    <name type="scientific">Oleiphilus messinensis</name>
    <dbReference type="NCBI Taxonomy" id="141451"/>
    <lineage>
        <taxon>Bacteria</taxon>
        <taxon>Pseudomonadati</taxon>
        <taxon>Pseudomonadota</taxon>
        <taxon>Gammaproteobacteria</taxon>
        <taxon>Oceanospirillales</taxon>
        <taxon>Oleiphilaceae</taxon>
        <taxon>Oleiphilus</taxon>
    </lineage>
</organism>
<protein>
    <submittedName>
        <fullName evidence="2">Uncharacterized protein</fullName>
    </submittedName>
</protein>
<dbReference type="EMBL" id="CP021425">
    <property type="protein sequence ID" value="ARU56991.1"/>
    <property type="molecule type" value="Genomic_DNA"/>
</dbReference>